<accession>A0A8J5HRE8</accession>
<gene>
    <name evidence="1" type="ORF">ZIOFF_019274</name>
</gene>
<sequence length="306" mass="34005">MPESDQNRKKTDQEGFLRQRAAKLREQLSRQDRGNRQLEASLLMHELLSGGGWRMCDVGIEQAAELVRLAEMKLALVRNRVEREKARTAVEPPRQVVEQVVGMAVGPLIEFGKTPGQAVEQVVDMAEDPWIGFVLPPLQAVEQAVGTVEPEAEDETLNWLAEDPWIGFVLPPLQAVEQAVGTVEPEAEDETLNWLVEALNAGEIAPFAEALSCIDQEPWEENMAAAETEEEVDTLNWLVEAAGENAPSLEVGRQEDMALCCISVEAVDPWMEFVEKMFGAVPLSCFAPESVERDHPPWQAPCWKAL</sequence>
<keyword evidence="2" id="KW-1185">Reference proteome</keyword>
<reference evidence="1 2" key="1">
    <citation type="submission" date="2020-08" db="EMBL/GenBank/DDBJ databases">
        <title>Plant Genome Project.</title>
        <authorList>
            <person name="Zhang R.-G."/>
        </authorList>
    </citation>
    <scope>NUCLEOTIDE SEQUENCE [LARGE SCALE GENOMIC DNA]</scope>
    <source>
        <tissue evidence="1">Rhizome</tissue>
    </source>
</reference>
<organism evidence="1 2">
    <name type="scientific">Zingiber officinale</name>
    <name type="common">Ginger</name>
    <name type="synonym">Amomum zingiber</name>
    <dbReference type="NCBI Taxonomy" id="94328"/>
    <lineage>
        <taxon>Eukaryota</taxon>
        <taxon>Viridiplantae</taxon>
        <taxon>Streptophyta</taxon>
        <taxon>Embryophyta</taxon>
        <taxon>Tracheophyta</taxon>
        <taxon>Spermatophyta</taxon>
        <taxon>Magnoliopsida</taxon>
        <taxon>Liliopsida</taxon>
        <taxon>Zingiberales</taxon>
        <taxon>Zingiberaceae</taxon>
        <taxon>Zingiber</taxon>
    </lineage>
</organism>
<comment type="caution">
    <text evidence="1">The sequence shown here is derived from an EMBL/GenBank/DDBJ whole genome shotgun (WGS) entry which is preliminary data.</text>
</comment>
<dbReference type="EMBL" id="JACMSC010000005">
    <property type="protein sequence ID" value="KAG6522137.1"/>
    <property type="molecule type" value="Genomic_DNA"/>
</dbReference>
<dbReference type="Proteomes" id="UP000734854">
    <property type="component" value="Unassembled WGS sequence"/>
</dbReference>
<proteinExistence type="predicted"/>
<dbReference type="AlphaFoldDB" id="A0A8J5HRE8"/>
<protein>
    <submittedName>
        <fullName evidence="1">Uncharacterized protein</fullName>
    </submittedName>
</protein>
<name>A0A8J5HRE8_ZINOF</name>
<evidence type="ECO:0000313" key="1">
    <source>
        <dbReference type="EMBL" id="KAG6522137.1"/>
    </source>
</evidence>
<evidence type="ECO:0000313" key="2">
    <source>
        <dbReference type="Proteomes" id="UP000734854"/>
    </source>
</evidence>